<comment type="caution">
    <text evidence="3">The sequence shown here is derived from an EMBL/GenBank/DDBJ whole genome shotgun (WGS) entry which is preliminary data.</text>
</comment>
<feature type="non-terminal residue" evidence="3">
    <location>
        <position position="1"/>
    </location>
</feature>
<feature type="transmembrane region" description="Helical" evidence="2">
    <location>
        <begin position="120"/>
        <end position="138"/>
    </location>
</feature>
<keyword evidence="2" id="KW-0472">Membrane</keyword>
<evidence type="ECO:0000256" key="2">
    <source>
        <dbReference type="SAM" id="Phobius"/>
    </source>
</evidence>
<feature type="region of interest" description="Disordered" evidence="1">
    <location>
        <begin position="204"/>
        <end position="233"/>
    </location>
</feature>
<evidence type="ECO:0000313" key="3">
    <source>
        <dbReference type="EMBL" id="GIQ89539.1"/>
    </source>
</evidence>
<feature type="transmembrane region" description="Helical" evidence="2">
    <location>
        <begin position="82"/>
        <end position="100"/>
    </location>
</feature>
<sequence>MSFEDVYIYLFFQISTLALVLSVLVVLVVALVVRYWFAVVNRGRIQGLLEIVNFTLLLACALTLLVLVFPWLTPNEGFREMIADRLDLVANFVYLSMYLIRMRHFIIKTRPRAPVLRQWVFLWILTGLSVLDFAVSLLRCLTDGGVVKGLYWVVVVNKAVALLVDALVLHILVWVPDFLARVITQRRGVEGDIVNDPSFSAVWDGSPGTSMPDSNGDSERAASSMTEGSVHRE</sequence>
<proteinExistence type="predicted"/>
<keyword evidence="2" id="KW-0812">Transmembrane</keyword>
<evidence type="ECO:0000256" key="1">
    <source>
        <dbReference type="SAM" id="MobiDB-lite"/>
    </source>
</evidence>
<feature type="transmembrane region" description="Helical" evidence="2">
    <location>
        <begin position="48"/>
        <end position="70"/>
    </location>
</feature>
<keyword evidence="2" id="KW-1133">Transmembrane helix</keyword>
<feature type="transmembrane region" description="Helical" evidence="2">
    <location>
        <begin position="150"/>
        <end position="175"/>
    </location>
</feature>
<feature type="transmembrane region" description="Helical" evidence="2">
    <location>
        <begin position="6"/>
        <end position="36"/>
    </location>
</feature>
<feature type="compositionally biased region" description="Polar residues" evidence="1">
    <location>
        <begin position="207"/>
        <end position="227"/>
    </location>
</feature>
<dbReference type="Proteomes" id="UP000265618">
    <property type="component" value="Unassembled WGS sequence"/>
</dbReference>
<protein>
    <submittedName>
        <fullName evidence="3">Uncharacterized protein</fullName>
    </submittedName>
</protein>
<organism evidence="3 4">
    <name type="scientific">Kipferlia bialata</name>
    <dbReference type="NCBI Taxonomy" id="797122"/>
    <lineage>
        <taxon>Eukaryota</taxon>
        <taxon>Metamonada</taxon>
        <taxon>Carpediemonas-like organisms</taxon>
        <taxon>Kipferlia</taxon>
    </lineage>
</organism>
<keyword evidence="4" id="KW-1185">Reference proteome</keyword>
<reference evidence="3 4" key="1">
    <citation type="journal article" date="2018" name="PLoS ONE">
        <title>The draft genome of Kipferlia bialata reveals reductive genome evolution in fornicate parasites.</title>
        <authorList>
            <person name="Tanifuji G."/>
            <person name="Takabayashi S."/>
            <person name="Kume K."/>
            <person name="Takagi M."/>
            <person name="Nakayama T."/>
            <person name="Kamikawa R."/>
            <person name="Inagaki Y."/>
            <person name="Hashimoto T."/>
        </authorList>
    </citation>
    <scope>NUCLEOTIDE SEQUENCE [LARGE SCALE GENOMIC DNA]</scope>
    <source>
        <strain evidence="3">NY0173</strain>
    </source>
</reference>
<evidence type="ECO:0000313" key="4">
    <source>
        <dbReference type="Proteomes" id="UP000265618"/>
    </source>
</evidence>
<gene>
    <name evidence="3" type="ORF">KIPB_012033</name>
</gene>
<dbReference type="AlphaFoldDB" id="A0A9K3D8W8"/>
<accession>A0A9K3D8W8</accession>
<name>A0A9K3D8W8_9EUKA</name>
<dbReference type="EMBL" id="BDIP01005152">
    <property type="protein sequence ID" value="GIQ89539.1"/>
    <property type="molecule type" value="Genomic_DNA"/>
</dbReference>